<dbReference type="PANTHER" id="PTHR46177">
    <property type="entry name" value="INTEGRASE CATALYTIC DOMAIN-CONTAINING PROTEIN"/>
    <property type="match status" value="1"/>
</dbReference>
<dbReference type="InParanoid" id="A0A0C3JP71"/>
<feature type="domain" description="Integrase core" evidence="1">
    <location>
        <begin position="120"/>
        <end position="296"/>
    </location>
</feature>
<dbReference type="OrthoDB" id="2626302at2759"/>
<protein>
    <recommendedName>
        <fullName evidence="1">Integrase core domain-containing protein</fullName>
    </recommendedName>
</protein>
<proteinExistence type="predicted"/>
<dbReference type="PANTHER" id="PTHR46177:SF1">
    <property type="entry name" value="INTEGRASE CATALYTIC DOMAIN-CONTAINING PROTEIN"/>
    <property type="match status" value="1"/>
</dbReference>
<reference evidence="2 3" key="1">
    <citation type="submission" date="2014-04" db="EMBL/GenBank/DDBJ databases">
        <authorList>
            <consortium name="DOE Joint Genome Institute"/>
            <person name="Kuo A."/>
            <person name="Kohler A."/>
            <person name="Costa M.D."/>
            <person name="Nagy L.G."/>
            <person name="Floudas D."/>
            <person name="Copeland A."/>
            <person name="Barry K.W."/>
            <person name="Cichocki N."/>
            <person name="Veneault-Fourrey C."/>
            <person name="LaButti K."/>
            <person name="Lindquist E.A."/>
            <person name="Lipzen A."/>
            <person name="Lundell T."/>
            <person name="Morin E."/>
            <person name="Murat C."/>
            <person name="Sun H."/>
            <person name="Tunlid A."/>
            <person name="Henrissat B."/>
            <person name="Grigoriev I.V."/>
            <person name="Hibbett D.S."/>
            <person name="Martin F."/>
            <person name="Nordberg H.P."/>
            <person name="Cantor M.N."/>
            <person name="Hua S.X."/>
        </authorList>
    </citation>
    <scope>NUCLEOTIDE SEQUENCE [LARGE SCALE GENOMIC DNA]</scope>
    <source>
        <strain evidence="2 3">Marx 270</strain>
    </source>
</reference>
<dbReference type="EMBL" id="KN831950">
    <property type="protein sequence ID" value="KIO10988.1"/>
    <property type="molecule type" value="Genomic_DNA"/>
</dbReference>
<evidence type="ECO:0000259" key="1">
    <source>
        <dbReference type="Pfam" id="PF24764"/>
    </source>
</evidence>
<organism evidence="2 3">
    <name type="scientific">Pisolithus tinctorius Marx 270</name>
    <dbReference type="NCBI Taxonomy" id="870435"/>
    <lineage>
        <taxon>Eukaryota</taxon>
        <taxon>Fungi</taxon>
        <taxon>Dikarya</taxon>
        <taxon>Basidiomycota</taxon>
        <taxon>Agaricomycotina</taxon>
        <taxon>Agaricomycetes</taxon>
        <taxon>Agaricomycetidae</taxon>
        <taxon>Boletales</taxon>
        <taxon>Sclerodermatineae</taxon>
        <taxon>Pisolithaceae</taxon>
        <taxon>Pisolithus</taxon>
    </lineage>
</organism>
<reference evidence="3" key="2">
    <citation type="submission" date="2015-01" db="EMBL/GenBank/DDBJ databases">
        <title>Evolutionary Origins and Diversification of the Mycorrhizal Mutualists.</title>
        <authorList>
            <consortium name="DOE Joint Genome Institute"/>
            <consortium name="Mycorrhizal Genomics Consortium"/>
            <person name="Kohler A."/>
            <person name="Kuo A."/>
            <person name="Nagy L.G."/>
            <person name="Floudas D."/>
            <person name="Copeland A."/>
            <person name="Barry K.W."/>
            <person name="Cichocki N."/>
            <person name="Veneault-Fourrey C."/>
            <person name="LaButti K."/>
            <person name="Lindquist E.A."/>
            <person name="Lipzen A."/>
            <person name="Lundell T."/>
            <person name="Morin E."/>
            <person name="Murat C."/>
            <person name="Riley R."/>
            <person name="Ohm R."/>
            <person name="Sun H."/>
            <person name="Tunlid A."/>
            <person name="Henrissat B."/>
            <person name="Grigoriev I.V."/>
            <person name="Hibbett D.S."/>
            <person name="Martin F."/>
        </authorList>
    </citation>
    <scope>NUCLEOTIDE SEQUENCE [LARGE SCALE GENOMIC DNA]</scope>
    <source>
        <strain evidence="3">Marx 270</strain>
    </source>
</reference>
<dbReference type="Proteomes" id="UP000054217">
    <property type="component" value="Unassembled WGS sequence"/>
</dbReference>
<dbReference type="InterPro" id="IPR058913">
    <property type="entry name" value="Integrase_dom_put"/>
</dbReference>
<dbReference type="Pfam" id="PF24764">
    <property type="entry name" value="rva_4"/>
    <property type="match status" value="1"/>
</dbReference>
<dbReference type="AlphaFoldDB" id="A0A0C3JP71"/>
<accession>A0A0C3JP71</accession>
<dbReference type="HOGENOM" id="CLU_038374_0_1_1"/>
<dbReference type="STRING" id="870435.A0A0C3JP71"/>
<keyword evidence="3" id="KW-1185">Reference proteome</keyword>
<evidence type="ECO:0000313" key="2">
    <source>
        <dbReference type="EMBL" id="KIO10988.1"/>
    </source>
</evidence>
<gene>
    <name evidence="2" type="ORF">M404DRAFT_127565</name>
</gene>
<name>A0A0C3JP71_PISTI</name>
<sequence>MRLWKARRTDKEMLEEVLKHINTEEYGIGLTKFKAICKSLGLHRTRQQGHTTESIRSVMVHLCEMYPNAGVRETISLLFHEMDMSVSRSIVHEYFTTYEPDLVRQQKAQHLQQRRFWAAGVNDIWAIDQHDKWLRFGLALHTGIEPFSGRIMWMHIWHSNRNPQLILSYYLDVVDELGYIPLVTQSDPGTENFGIANAQTMLRQWHDHSLLGTLQHRWMRTKKNVMPEITWSQLQRRFTPGFESLLDRGVQQGWYDCDNTLQRLVFYWVFIPWLQCELDAYRNRVNYTAKRRDRNKVLPHGVPELIHSAAEDYGALDFKVIVDCAAIEHVRKVYINSTHPMFDLVSPAFGAFLKKCYTMLQRPPVGHGNAWTVYREMLALIQQQEEAQTLCESIMDVDMPTECLPLIEGLEDLPFNETDGNYYMGGIGGGLGLRKLSMKFLLTSG</sequence>
<evidence type="ECO:0000313" key="3">
    <source>
        <dbReference type="Proteomes" id="UP000054217"/>
    </source>
</evidence>